<proteinExistence type="inferred from homology"/>
<organism evidence="6">
    <name type="scientific">Ditylum brightwellii</name>
    <dbReference type="NCBI Taxonomy" id="49249"/>
    <lineage>
        <taxon>Eukaryota</taxon>
        <taxon>Sar</taxon>
        <taxon>Stramenopiles</taxon>
        <taxon>Ochrophyta</taxon>
        <taxon>Bacillariophyta</taxon>
        <taxon>Mediophyceae</taxon>
        <taxon>Lithodesmiophycidae</taxon>
        <taxon>Lithodesmiales</taxon>
        <taxon>Lithodesmiaceae</taxon>
        <taxon>Ditylum</taxon>
    </lineage>
</organism>
<comment type="subcellular location">
    <subcellularLocation>
        <location evidence="1">Nucleus</location>
    </subcellularLocation>
</comment>
<dbReference type="InterPro" id="IPR000232">
    <property type="entry name" value="HSF_DNA-bd"/>
</dbReference>
<dbReference type="Pfam" id="PF00447">
    <property type="entry name" value="HSF_DNA-bind"/>
    <property type="match status" value="1"/>
</dbReference>
<dbReference type="AlphaFoldDB" id="A0A7S4WFQ5"/>
<evidence type="ECO:0000313" key="6">
    <source>
        <dbReference type="EMBL" id="CAE4670778.1"/>
    </source>
</evidence>
<gene>
    <name evidence="6" type="ORF">DBRI00130_LOCUS44894</name>
</gene>
<accession>A0A7S4WFQ5</accession>
<evidence type="ECO:0000259" key="5">
    <source>
        <dbReference type="SMART" id="SM00415"/>
    </source>
</evidence>
<reference evidence="6" key="1">
    <citation type="submission" date="2021-01" db="EMBL/GenBank/DDBJ databases">
        <authorList>
            <person name="Corre E."/>
            <person name="Pelletier E."/>
            <person name="Niang G."/>
            <person name="Scheremetjew M."/>
            <person name="Finn R."/>
            <person name="Kale V."/>
            <person name="Holt S."/>
            <person name="Cochrane G."/>
            <person name="Meng A."/>
            <person name="Brown T."/>
            <person name="Cohen L."/>
        </authorList>
    </citation>
    <scope>NUCLEOTIDE SEQUENCE</scope>
    <source>
        <strain evidence="6">GSO104</strain>
    </source>
</reference>
<keyword evidence="2" id="KW-0238">DNA-binding</keyword>
<dbReference type="InterPro" id="IPR036390">
    <property type="entry name" value="WH_DNA-bd_sf"/>
</dbReference>
<dbReference type="EMBL" id="HBNS01062216">
    <property type="protein sequence ID" value="CAE4670778.1"/>
    <property type="molecule type" value="Transcribed_RNA"/>
</dbReference>
<evidence type="ECO:0000256" key="3">
    <source>
        <dbReference type="ARBA" id="ARBA00023242"/>
    </source>
</evidence>
<evidence type="ECO:0000256" key="1">
    <source>
        <dbReference type="ARBA" id="ARBA00004123"/>
    </source>
</evidence>
<dbReference type="GO" id="GO:0005634">
    <property type="term" value="C:nucleus"/>
    <property type="evidence" value="ECO:0007669"/>
    <property type="project" value="UniProtKB-SubCell"/>
</dbReference>
<evidence type="ECO:0000256" key="2">
    <source>
        <dbReference type="ARBA" id="ARBA00023125"/>
    </source>
</evidence>
<evidence type="ECO:0000256" key="4">
    <source>
        <dbReference type="RuleBase" id="RU004020"/>
    </source>
</evidence>
<name>A0A7S4WFQ5_9STRA</name>
<comment type="similarity">
    <text evidence="4">Belongs to the HSF family.</text>
</comment>
<dbReference type="GO" id="GO:0003700">
    <property type="term" value="F:DNA-binding transcription factor activity"/>
    <property type="evidence" value="ECO:0007669"/>
    <property type="project" value="InterPro"/>
</dbReference>
<sequence length="362" mass="40696">MVTPGYEQKQPTMIKDKLTPNITAASAVVKRDEQLSHVNVEPRSSKFCTNQPTRFPLKLMQVLSMKEYSNIITWLHHGRSFAIINPKEFVSVILHFHFRKVKYSSFTRKLHRWGFQRVSRGEEAGSYYHKLFQRDNKELCQKMSTNQGQTASKASRNYSDVYDPALIGSLRLKNNEQNDCHISQAGGVGKVTMTQLYSSLGFVQPVSQDHSLIGLSTPELIHYVPPPMLQAQTYILPDTNIHRDVLIDQNKVDQLVSSRRFLANNRAAAISRRALMMMQTPALVLGRPGVCQLNLDGTKNHFQPEHKTHSGAVDITSIALKQDSGLGAAIDGKIHSNYKNIFAVRNKRMKTLSLSSALPPSA</sequence>
<dbReference type="PANTHER" id="PTHR10015">
    <property type="entry name" value="HEAT SHOCK TRANSCRIPTION FACTOR"/>
    <property type="match status" value="1"/>
</dbReference>
<dbReference type="FunFam" id="1.10.10.10:FF:000479">
    <property type="entry name" value="Predicted protein"/>
    <property type="match status" value="1"/>
</dbReference>
<dbReference type="SUPFAM" id="SSF46785">
    <property type="entry name" value="Winged helix' DNA-binding domain"/>
    <property type="match status" value="1"/>
</dbReference>
<feature type="domain" description="HSF-type DNA-binding" evidence="5">
    <location>
        <begin position="51"/>
        <end position="146"/>
    </location>
</feature>
<dbReference type="PANTHER" id="PTHR10015:SF206">
    <property type="entry name" value="HSF-TYPE DNA-BINDING DOMAIN-CONTAINING PROTEIN"/>
    <property type="match status" value="1"/>
</dbReference>
<keyword evidence="3" id="KW-0539">Nucleus</keyword>
<protein>
    <recommendedName>
        <fullName evidence="5">HSF-type DNA-binding domain-containing protein</fullName>
    </recommendedName>
</protein>
<dbReference type="Gene3D" id="1.10.10.10">
    <property type="entry name" value="Winged helix-like DNA-binding domain superfamily/Winged helix DNA-binding domain"/>
    <property type="match status" value="1"/>
</dbReference>
<dbReference type="SMART" id="SM00415">
    <property type="entry name" value="HSF"/>
    <property type="match status" value="1"/>
</dbReference>
<dbReference type="GO" id="GO:0043565">
    <property type="term" value="F:sequence-specific DNA binding"/>
    <property type="evidence" value="ECO:0007669"/>
    <property type="project" value="InterPro"/>
</dbReference>
<dbReference type="InterPro" id="IPR036388">
    <property type="entry name" value="WH-like_DNA-bd_sf"/>
</dbReference>